<accession>A0AAW5ULK8</accession>
<dbReference type="SUPFAM" id="SSF103515">
    <property type="entry name" value="Autotransporter"/>
    <property type="match status" value="1"/>
</dbReference>
<dbReference type="Pfam" id="PF12099">
    <property type="entry name" value="DUF3575"/>
    <property type="match status" value="1"/>
</dbReference>
<dbReference type="Proteomes" id="UP001209168">
    <property type="component" value="Unassembled WGS sequence"/>
</dbReference>
<dbReference type="AlphaFoldDB" id="A0AAW5ULK8"/>
<evidence type="ECO:0000313" key="1">
    <source>
        <dbReference type="EMBL" id="MCW4154674.1"/>
    </source>
</evidence>
<reference evidence="1" key="1">
    <citation type="submission" date="2022-11" db="EMBL/GenBank/DDBJ databases">
        <title>Genomic repertoires linked with pathogenic potency of arthritogenic Prevotella copri isolated from the gut of rheumatoid arthritis patients.</title>
        <authorList>
            <person name="Nii T."/>
            <person name="Maeda Y."/>
            <person name="Motooka D."/>
            <person name="Naito M."/>
            <person name="Matsumoto Y."/>
            <person name="Ogawa T."/>
            <person name="Oguro-Igashira E."/>
            <person name="Kishikawa T."/>
            <person name="Yamashita M."/>
            <person name="Koizumi S."/>
            <person name="Kurakawa T."/>
            <person name="Okumura R."/>
            <person name="Kayama H."/>
            <person name="Murakami M."/>
            <person name="Sakaguchi T."/>
            <person name="Das B."/>
            <person name="Nakamura S."/>
            <person name="Okada Y."/>
            <person name="Kumanogoh A."/>
            <person name="Takeda K."/>
        </authorList>
    </citation>
    <scope>NUCLEOTIDE SEQUENCE</scope>
    <source>
        <strain evidence="1">H012_8</strain>
    </source>
</reference>
<proteinExistence type="predicted"/>
<sequence length="184" mass="20658">MKRLYSYILMSFLTFISINVKAQRIAVKTNMLYDVVGVASLGAELKTSKHSSLSLMGTYNPLKYGGAKYKNFSIQPEYRHWFHRAFTGPFVSANIVWGGINIDKLHIGGLYGKHRQGHFAGVGVGAGYHLILNHRLSLDFTLSGDFVKTRYDRYREGNLPYREGKFNSYAILPIGTGISLAVML</sequence>
<comment type="caution">
    <text evidence="1">The sequence shown here is derived from an EMBL/GenBank/DDBJ whole genome shotgun (WGS) entry which is preliminary data.</text>
</comment>
<evidence type="ECO:0000313" key="2">
    <source>
        <dbReference type="Proteomes" id="UP001209168"/>
    </source>
</evidence>
<organism evidence="1 2">
    <name type="scientific">Segatella copri</name>
    <dbReference type="NCBI Taxonomy" id="165179"/>
    <lineage>
        <taxon>Bacteria</taxon>
        <taxon>Pseudomonadati</taxon>
        <taxon>Bacteroidota</taxon>
        <taxon>Bacteroidia</taxon>
        <taxon>Bacteroidales</taxon>
        <taxon>Prevotellaceae</taxon>
        <taxon>Segatella</taxon>
    </lineage>
</organism>
<dbReference type="InterPro" id="IPR036709">
    <property type="entry name" value="Autotransporte_beta_dom_sf"/>
</dbReference>
<dbReference type="RefSeq" id="WP_264899443.1">
    <property type="nucleotide sequence ID" value="NZ_JAPDVH010000001.1"/>
</dbReference>
<gene>
    <name evidence="1" type="ORF">ONT23_03750</name>
</gene>
<dbReference type="InterPro" id="IPR021958">
    <property type="entry name" value="DUF3575"/>
</dbReference>
<dbReference type="EMBL" id="JAPDVH010000001">
    <property type="protein sequence ID" value="MCW4154674.1"/>
    <property type="molecule type" value="Genomic_DNA"/>
</dbReference>
<protein>
    <submittedName>
        <fullName evidence="1">DUF3575 domain-containing protein</fullName>
    </submittedName>
</protein>
<name>A0AAW5ULK8_9BACT</name>